<dbReference type="HOGENOM" id="CLU_2601316_0_0_6"/>
<dbReference type="RefSeq" id="WP_011233349.1">
    <property type="nucleotide sequence ID" value="NC_006512.1"/>
</dbReference>
<dbReference type="GeneID" id="41335232"/>
<proteinExistence type="predicted"/>
<evidence type="ECO:0000313" key="3">
    <source>
        <dbReference type="Proteomes" id="UP000001171"/>
    </source>
</evidence>
<keyword evidence="3" id="KW-1185">Reference proteome</keyword>
<protein>
    <submittedName>
        <fullName evidence="2">Predicted membrane protein</fullName>
    </submittedName>
</protein>
<evidence type="ECO:0000313" key="2">
    <source>
        <dbReference type="EMBL" id="AAV80929.1"/>
    </source>
</evidence>
<dbReference type="AlphaFoldDB" id="Q5R001"/>
<keyword evidence="1" id="KW-1133">Transmembrane helix</keyword>
<gene>
    <name evidence="2" type="ordered locus">IL0086</name>
</gene>
<reference evidence="2 3" key="1">
    <citation type="journal article" date="2004" name="Proc. Natl. Acad. Sci. U.S.A.">
        <title>Genome sequence of the deep-sea gamma-proteobacterium Idiomarina loihiensis reveals amino acid fermentation as a source of carbon and energy.</title>
        <authorList>
            <person name="Hou S."/>
            <person name="Saw J.H."/>
            <person name="Lee K.S."/>
            <person name="Freitas T.A."/>
            <person name="Belisle C."/>
            <person name="Kawarabayasi Y."/>
            <person name="Donachie S.P."/>
            <person name="Pikina A."/>
            <person name="Galperin M.Y."/>
            <person name="Koonin E.V."/>
            <person name="Makarova K.S."/>
            <person name="Omelchenko M.V."/>
            <person name="Sorokin A."/>
            <person name="Wolf Y.I."/>
            <person name="Li Q.X."/>
            <person name="Keum Y.S."/>
            <person name="Campbell S."/>
            <person name="Denery J."/>
            <person name="Aizawa S."/>
            <person name="Shibata S."/>
            <person name="Malahoff A."/>
            <person name="Alam M."/>
        </authorList>
    </citation>
    <scope>NUCLEOTIDE SEQUENCE [LARGE SCALE GENOMIC DNA]</scope>
    <source>
        <strain evidence="3">ATCC BAA-735 / DSM 15497 / L2-TR</strain>
    </source>
</reference>
<evidence type="ECO:0000256" key="1">
    <source>
        <dbReference type="SAM" id="Phobius"/>
    </source>
</evidence>
<dbReference type="Proteomes" id="UP000001171">
    <property type="component" value="Chromosome"/>
</dbReference>
<dbReference type="OrthoDB" id="6059111at2"/>
<sequence>MTQEEINSQEWHDESNWSRPLWLGIYFSKKDTRSWVPKFYPMLGWTINLGKRAGAAWFIAIIAGALAAAFFAGWLTASK</sequence>
<dbReference type="KEGG" id="ilo:IL0086"/>
<organism evidence="2 3">
    <name type="scientific">Idiomarina loihiensis (strain ATCC BAA-735 / DSM 15497 / L2-TR)</name>
    <dbReference type="NCBI Taxonomy" id="283942"/>
    <lineage>
        <taxon>Bacteria</taxon>
        <taxon>Pseudomonadati</taxon>
        <taxon>Pseudomonadota</taxon>
        <taxon>Gammaproteobacteria</taxon>
        <taxon>Alteromonadales</taxon>
        <taxon>Idiomarinaceae</taxon>
        <taxon>Idiomarina</taxon>
    </lineage>
</organism>
<name>Q5R001_IDILO</name>
<dbReference type="EMBL" id="AE017340">
    <property type="protein sequence ID" value="AAV80929.1"/>
    <property type="molecule type" value="Genomic_DNA"/>
</dbReference>
<keyword evidence="1" id="KW-0812">Transmembrane</keyword>
<accession>Q5R001</accession>
<keyword evidence="1" id="KW-0472">Membrane</keyword>
<feature type="transmembrane region" description="Helical" evidence="1">
    <location>
        <begin position="55"/>
        <end position="77"/>
    </location>
</feature>